<dbReference type="InterPro" id="IPR001347">
    <property type="entry name" value="SIS_dom"/>
</dbReference>
<dbReference type="PATRIC" id="fig|658445.3.peg.510"/>
<feature type="domain" description="SIS" evidence="1">
    <location>
        <begin position="46"/>
        <end position="199"/>
    </location>
</feature>
<dbReference type="InterPro" id="IPR050099">
    <property type="entry name" value="SIS_GmhA/DiaA_subfam"/>
</dbReference>
<evidence type="ECO:0000313" key="2">
    <source>
        <dbReference type="EMBL" id="AJR05492.1"/>
    </source>
</evidence>
<dbReference type="InterPro" id="IPR046348">
    <property type="entry name" value="SIS_dom_sf"/>
</dbReference>
<gene>
    <name evidence="2" type="ORF">H744_1c0467</name>
</gene>
<dbReference type="PANTHER" id="PTHR30390">
    <property type="entry name" value="SEDOHEPTULOSE 7-PHOSPHATE ISOMERASE / DNAA INITIATOR-ASSOCIATING FACTOR FOR REPLICATION INITIATION"/>
    <property type="match status" value="1"/>
</dbReference>
<dbReference type="EMBL" id="CP005973">
    <property type="protein sequence ID" value="AJR05492.1"/>
    <property type="molecule type" value="Genomic_DNA"/>
</dbReference>
<organism evidence="2 3">
    <name type="scientific">Photobacterium gaetbulicola Gung47</name>
    <dbReference type="NCBI Taxonomy" id="658445"/>
    <lineage>
        <taxon>Bacteria</taxon>
        <taxon>Pseudomonadati</taxon>
        <taxon>Pseudomonadota</taxon>
        <taxon>Gammaproteobacteria</taxon>
        <taxon>Vibrionales</taxon>
        <taxon>Vibrionaceae</taxon>
        <taxon>Photobacterium</taxon>
    </lineage>
</organism>
<dbReference type="Pfam" id="PF13580">
    <property type="entry name" value="SIS_2"/>
    <property type="match status" value="1"/>
</dbReference>
<dbReference type="CDD" id="cd05006">
    <property type="entry name" value="SIS_GmhA"/>
    <property type="match status" value="1"/>
</dbReference>
<protein>
    <submittedName>
        <fullName evidence="2">Putative GmhA protein</fullName>
    </submittedName>
</protein>
<evidence type="ECO:0000313" key="3">
    <source>
        <dbReference type="Proteomes" id="UP000032303"/>
    </source>
</evidence>
<dbReference type="InterPro" id="IPR035461">
    <property type="entry name" value="GmhA/DiaA"/>
</dbReference>
<dbReference type="HOGENOM" id="CLU_080999_1_1_6"/>
<evidence type="ECO:0000259" key="1">
    <source>
        <dbReference type="PROSITE" id="PS51464"/>
    </source>
</evidence>
<dbReference type="OrthoDB" id="9810929at2"/>
<accession>A0A0C5WH28</accession>
<name>A0A0C5WH28_9GAMM</name>
<dbReference type="PANTHER" id="PTHR30390:SF8">
    <property type="entry name" value="SUGAR ISOMERASE (SIS)"/>
    <property type="match status" value="1"/>
</dbReference>
<proteinExistence type="predicted"/>
<keyword evidence="3" id="KW-1185">Reference proteome</keyword>
<dbReference type="GO" id="GO:1901135">
    <property type="term" value="P:carbohydrate derivative metabolic process"/>
    <property type="evidence" value="ECO:0007669"/>
    <property type="project" value="InterPro"/>
</dbReference>
<dbReference type="GO" id="GO:0097367">
    <property type="term" value="F:carbohydrate derivative binding"/>
    <property type="evidence" value="ECO:0007669"/>
    <property type="project" value="InterPro"/>
</dbReference>
<dbReference type="Proteomes" id="UP000032303">
    <property type="component" value="Chromosome 1"/>
</dbReference>
<dbReference type="SUPFAM" id="SSF53697">
    <property type="entry name" value="SIS domain"/>
    <property type="match status" value="1"/>
</dbReference>
<reference evidence="2 3" key="1">
    <citation type="submission" date="2013-05" db="EMBL/GenBank/DDBJ databases">
        <title>Complete genome sequence of the lipase-producing bacterium Photobacterium gaetbulicola Gung47.</title>
        <authorList>
            <person name="Kim Y.-O."/>
        </authorList>
    </citation>
    <scope>NUCLEOTIDE SEQUENCE [LARGE SCALE GENOMIC DNA]</scope>
    <source>
        <strain evidence="2 3">Gung47</strain>
    </source>
</reference>
<sequence>MYDVNEIKHISNFLYIETVINHYFRDLKEAIDKLDVVELTDASSIVFDCLHKGNTLYVCGNGGSASSASHLAADLANETRSLTSSPNIVSLVDSLPRITAIGNDYGYDEIFSLQLNKANAGDVILMLSVSGNSENLINAAKVAKEKDVKVVSLLGRKGNLAEYSTSTVVFGMSDYGITEDLHSSFLHMVKRLVNEGKAHICKPSL</sequence>
<dbReference type="PROSITE" id="PS51464">
    <property type="entry name" value="SIS"/>
    <property type="match status" value="1"/>
</dbReference>
<dbReference type="AlphaFoldDB" id="A0A0C5WH28"/>
<dbReference type="KEGG" id="pgb:H744_1c0467"/>
<dbReference type="STRING" id="658445.H744_1c0467"/>
<dbReference type="Gene3D" id="3.40.50.10490">
    <property type="entry name" value="Glucose-6-phosphate isomerase like protein, domain 1"/>
    <property type="match status" value="1"/>
</dbReference>